<dbReference type="EC" id="2.7.7.65" evidence="2"/>
<feature type="transmembrane region" description="Helical" evidence="8">
    <location>
        <begin position="123"/>
        <end position="142"/>
    </location>
</feature>
<evidence type="ECO:0000313" key="11">
    <source>
        <dbReference type="EMBL" id="GAA5052334.1"/>
    </source>
</evidence>
<dbReference type="PANTHER" id="PTHR45138:SF9">
    <property type="entry name" value="DIGUANYLATE CYCLASE DGCM-RELATED"/>
    <property type="match status" value="1"/>
</dbReference>
<comment type="subcellular location">
    <subcellularLocation>
        <location evidence="1">Cell membrane</location>
        <topology evidence="1">Multi-pass membrane protein</topology>
    </subcellularLocation>
</comment>
<sequence length="610" mass="66313">MHGEQPKVHVWRALREPVLAGVIWSLTALGCLALRDALGGVILVWVPSGVAVAAFYVVRKRHWAVLALAMLPIQAATIWSAGIPLAEAIVYSISSVVQSAIIASLSTMALGGRSQVPRKFRQLGGAFAAAIAGCLAGALIAIPFRAEQTVGEFSWWFMANVHAVIIFSPILLNLVRKLTARGNDVARSGVEPSLYPLLLACAGLAMLALQISQVTLMPLLVAAMVMIAVRYGQVASLLVVLVYAVCATALSIFAGSPMPHLGVGAGEATLVFQTWMLTMLATALPIAAALMKRQQLQRELIARNREMRESLTLFDLAEETASIGRWRLDLVTGEQDWSPKMLEMNGLPRSLAPDPGDLRHRLPDGGSEVFGQIARNKETLGTYTFTYRIRPTNELERVLRMTMLNEFDQRGKRTAVFGVAMDVTEQVRREEALDTARSRAMRLATEAQKLANTDPLTGLPNRRCTFSKLDSMSLVAENCGSPLSAMLFDIDYFKSVNDTYGHQVGDEVIQRVAEIARAQSRKGDVVGRIGGEEFVWLIAGTQESAARLLAERLRQAVEQGFTGTRLPSVTISVGLAYFRPGDDCESLLARADAALYEAKGSGRNRVQRAA</sequence>
<dbReference type="CDD" id="cd01949">
    <property type="entry name" value="GGDEF"/>
    <property type="match status" value="1"/>
</dbReference>
<organism evidence="11 12">
    <name type="scientific">Erythrobacter westpacificensis</name>
    <dbReference type="NCBI Taxonomy" id="1055231"/>
    <lineage>
        <taxon>Bacteria</taxon>
        <taxon>Pseudomonadati</taxon>
        <taxon>Pseudomonadota</taxon>
        <taxon>Alphaproteobacteria</taxon>
        <taxon>Sphingomonadales</taxon>
        <taxon>Erythrobacteraceae</taxon>
        <taxon>Erythrobacter/Porphyrobacter group</taxon>
        <taxon>Erythrobacter</taxon>
    </lineage>
</organism>
<comment type="caution">
    <text evidence="11">The sequence shown here is derived from an EMBL/GenBank/DDBJ whole genome shotgun (WGS) entry which is preliminary data.</text>
</comment>
<keyword evidence="12" id="KW-1185">Reference proteome</keyword>
<dbReference type="SMART" id="SM00267">
    <property type="entry name" value="GGDEF"/>
    <property type="match status" value="1"/>
</dbReference>
<evidence type="ECO:0000256" key="1">
    <source>
        <dbReference type="ARBA" id="ARBA00004651"/>
    </source>
</evidence>
<dbReference type="PROSITE" id="PS50887">
    <property type="entry name" value="GGDEF"/>
    <property type="match status" value="1"/>
</dbReference>
<feature type="transmembrane region" description="Helical" evidence="8">
    <location>
        <begin position="89"/>
        <end position="111"/>
    </location>
</feature>
<dbReference type="NCBIfam" id="TIGR00254">
    <property type="entry name" value="GGDEF"/>
    <property type="match status" value="1"/>
</dbReference>
<dbReference type="InterPro" id="IPR000160">
    <property type="entry name" value="GGDEF_dom"/>
</dbReference>
<dbReference type="PANTHER" id="PTHR45138">
    <property type="entry name" value="REGULATORY COMPONENTS OF SENSORY TRANSDUCTION SYSTEM"/>
    <property type="match status" value="1"/>
</dbReference>
<feature type="transmembrane region" description="Helical" evidence="8">
    <location>
        <begin position="154"/>
        <end position="172"/>
    </location>
</feature>
<feature type="transmembrane region" description="Helical" evidence="8">
    <location>
        <begin position="193"/>
        <end position="209"/>
    </location>
</feature>
<evidence type="ECO:0000259" key="10">
    <source>
        <dbReference type="PROSITE" id="PS50887"/>
    </source>
</evidence>
<evidence type="ECO:0000256" key="4">
    <source>
        <dbReference type="ARBA" id="ARBA00022692"/>
    </source>
</evidence>
<keyword evidence="4 8" id="KW-0812">Transmembrane</keyword>
<dbReference type="Gene3D" id="3.30.70.270">
    <property type="match status" value="1"/>
</dbReference>
<proteinExistence type="predicted"/>
<dbReference type="InterPro" id="IPR050469">
    <property type="entry name" value="Diguanylate_Cyclase"/>
</dbReference>
<dbReference type="InterPro" id="IPR043128">
    <property type="entry name" value="Rev_trsase/Diguanyl_cyclase"/>
</dbReference>
<feature type="transmembrane region" description="Helical" evidence="8">
    <location>
        <begin position="41"/>
        <end position="58"/>
    </location>
</feature>
<feature type="transmembrane region" description="Helical" evidence="8">
    <location>
        <begin position="270"/>
        <end position="291"/>
    </location>
</feature>
<dbReference type="PROSITE" id="PS51257">
    <property type="entry name" value="PROKAR_LIPOPROTEIN"/>
    <property type="match status" value="1"/>
</dbReference>
<dbReference type="InterPro" id="IPR007895">
    <property type="entry name" value="MASE1"/>
</dbReference>
<dbReference type="SUPFAM" id="SSF55785">
    <property type="entry name" value="PYP-like sensor domain (PAS domain)"/>
    <property type="match status" value="1"/>
</dbReference>
<evidence type="ECO:0000259" key="9">
    <source>
        <dbReference type="PROSITE" id="PS50113"/>
    </source>
</evidence>
<feature type="transmembrane region" description="Helical" evidence="8">
    <location>
        <begin position="65"/>
        <end position="83"/>
    </location>
</feature>
<dbReference type="Pfam" id="PF00990">
    <property type="entry name" value="GGDEF"/>
    <property type="match status" value="1"/>
</dbReference>
<dbReference type="Pfam" id="PF05231">
    <property type="entry name" value="MASE1"/>
    <property type="match status" value="1"/>
</dbReference>
<name>A0ABP9K6E2_9SPHN</name>
<keyword evidence="6 8" id="KW-0472">Membrane</keyword>
<feature type="transmembrane region" description="Helical" evidence="8">
    <location>
        <begin position="238"/>
        <end position="258"/>
    </location>
</feature>
<accession>A0ABP9K6E2</accession>
<keyword evidence="3" id="KW-1003">Cell membrane</keyword>
<feature type="domain" description="GGDEF" evidence="10">
    <location>
        <begin position="481"/>
        <end position="610"/>
    </location>
</feature>
<reference evidence="12" key="1">
    <citation type="journal article" date="2019" name="Int. J. Syst. Evol. Microbiol.">
        <title>The Global Catalogue of Microorganisms (GCM) 10K type strain sequencing project: providing services to taxonomists for standard genome sequencing and annotation.</title>
        <authorList>
            <consortium name="The Broad Institute Genomics Platform"/>
            <consortium name="The Broad Institute Genome Sequencing Center for Infectious Disease"/>
            <person name="Wu L."/>
            <person name="Ma J."/>
        </authorList>
    </citation>
    <scope>NUCLEOTIDE SEQUENCE [LARGE SCALE GENOMIC DNA]</scope>
    <source>
        <strain evidence="12">JCM 18014</strain>
    </source>
</reference>
<evidence type="ECO:0000256" key="3">
    <source>
        <dbReference type="ARBA" id="ARBA00022475"/>
    </source>
</evidence>
<keyword evidence="5 8" id="KW-1133">Transmembrane helix</keyword>
<evidence type="ECO:0000256" key="8">
    <source>
        <dbReference type="SAM" id="Phobius"/>
    </source>
</evidence>
<feature type="domain" description="PAC" evidence="9">
    <location>
        <begin position="383"/>
        <end position="435"/>
    </location>
</feature>
<protein>
    <recommendedName>
        <fullName evidence="2">diguanylate cyclase</fullName>
        <ecNumber evidence="2">2.7.7.65</ecNumber>
    </recommendedName>
</protein>
<evidence type="ECO:0000313" key="12">
    <source>
        <dbReference type="Proteomes" id="UP001500518"/>
    </source>
</evidence>
<dbReference type="SUPFAM" id="SSF55073">
    <property type="entry name" value="Nucleotide cyclase"/>
    <property type="match status" value="1"/>
</dbReference>
<dbReference type="Gene3D" id="3.30.450.20">
    <property type="entry name" value="PAS domain"/>
    <property type="match status" value="1"/>
</dbReference>
<evidence type="ECO:0000256" key="5">
    <source>
        <dbReference type="ARBA" id="ARBA00022989"/>
    </source>
</evidence>
<dbReference type="Proteomes" id="UP001500518">
    <property type="component" value="Unassembled WGS sequence"/>
</dbReference>
<dbReference type="InterPro" id="IPR000700">
    <property type="entry name" value="PAS-assoc_C"/>
</dbReference>
<comment type="catalytic activity">
    <reaction evidence="7">
        <text>2 GTP = 3',3'-c-di-GMP + 2 diphosphate</text>
        <dbReference type="Rhea" id="RHEA:24898"/>
        <dbReference type="ChEBI" id="CHEBI:33019"/>
        <dbReference type="ChEBI" id="CHEBI:37565"/>
        <dbReference type="ChEBI" id="CHEBI:58805"/>
        <dbReference type="EC" id="2.7.7.65"/>
    </reaction>
</comment>
<dbReference type="InterPro" id="IPR035965">
    <property type="entry name" value="PAS-like_dom_sf"/>
</dbReference>
<evidence type="ECO:0000256" key="6">
    <source>
        <dbReference type="ARBA" id="ARBA00023136"/>
    </source>
</evidence>
<gene>
    <name evidence="11" type="ORF">GCM10023208_13070</name>
</gene>
<dbReference type="InterPro" id="IPR029787">
    <property type="entry name" value="Nucleotide_cyclase"/>
</dbReference>
<dbReference type="PROSITE" id="PS50113">
    <property type="entry name" value="PAC"/>
    <property type="match status" value="1"/>
</dbReference>
<evidence type="ECO:0000256" key="7">
    <source>
        <dbReference type="ARBA" id="ARBA00034247"/>
    </source>
</evidence>
<dbReference type="EMBL" id="BAABHV010000009">
    <property type="protein sequence ID" value="GAA5052334.1"/>
    <property type="molecule type" value="Genomic_DNA"/>
</dbReference>
<evidence type="ECO:0000256" key="2">
    <source>
        <dbReference type="ARBA" id="ARBA00012528"/>
    </source>
</evidence>